<gene>
    <name evidence="1" type="ORF">N7458_009071</name>
</gene>
<dbReference type="GeneID" id="81602696"/>
<sequence length="66" mass="7253">MAPNDTDHFNAWIETFGPLGPSPEAINVIEISYPDLGISQAKREHVSTGPTGEIPFEYISSNTKTY</sequence>
<dbReference type="AlphaFoldDB" id="A0AAD6FXQ0"/>
<reference evidence="1" key="1">
    <citation type="submission" date="2022-12" db="EMBL/GenBank/DDBJ databases">
        <authorList>
            <person name="Petersen C."/>
        </authorList>
    </citation>
    <scope>NUCLEOTIDE SEQUENCE</scope>
    <source>
        <strain evidence="1">IBT 16125</strain>
    </source>
</reference>
<comment type="caution">
    <text evidence="1">The sequence shown here is derived from an EMBL/GenBank/DDBJ whole genome shotgun (WGS) entry which is preliminary data.</text>
</comment>
<dbReference type="EMBL" id="JAPVEA010000008">
    <property type="protein sequence ID" value="KAJ5438073.1"/>
    <property type="molecule type" value="Genomic_DNA"/>
</dbReference>
<keyword evidence="2" id="KW-1185">Reference proteome</keyword>
<proteinExistence type="predicted"/>
<evidence type="ECO:0000313" key="1">
    <source>
        <dbReference type="EMBL" id="KAJ5438073.1"/>
    </source>
</evidence>
<reference evidence="1" key="2">
    <citation type="journal article" date="2023" name="IMA Fungus">
        <title>Comparative genomic study of the Penicillium genus elucidates a diverse pangenome and 15 lateral gene transfer events.</title>
        <authorList>
            <person name="Petersen C."/>
            <person name="Sorensen T."/>
            <person name="Nielsen M.R."/>
            <person name="Sondergaard T.E."/>
            <person name="Sorensen J.L."/>
            <person name="Fitzpatrick D.A."/>
            <person name="Frisvad J.C."/>
            <person name="Nielsen K.L."/>
        </authorList>
    </citation>
    <scope>NUCLEOTIDE SEQUENCE</scope>
    <source>
        <strain evidence="1">IBT 16125</strain>
    </source>
</reference>
<accession>A0AAD6FXQ0</accession>
<evidence type="ECO:0000313" key="2">
    <source>
        <dbReference type="Proteomes" id="UP001213681"/>
    </source>
</evidence>
<name>A0AAD6FXQ0_9EURO</name>
<protein>
    <submittedName>
        <fullName evidence="1">Uncharacterized protein</fullName>
    </submittedName>
</protein>
<dbReference type="RefSeq" id="XP_056761302.1">
    <property type="nucleotide sequence ID" value="XM_056912453.1"/>
</dbReference>
<dbReference type="Proteomes" id="UP001213681">
    <property type="component" value="Unassembled WGS sequence"/>
</dbReference>
<organism evidence="1 2">
    <name type="scientific">Penicillium daleae</name>
    <dbReference type="NCBI Taxonomy" id="63821"/>
    <lineage>
        <taxon>Eukaryota</taxon>
        <taxon>Fungi</taxon>
        <taxon>Dikarya</taxon>
        <taxon>Ascomycota</taxon>
        <taxon>Pezizomycotina</taxon>
        <taxon>Eurotiomycetes</taxon>
        <taxon>Eurotiomycetidae</taxon>
        <taxon>Eurotiales</taxon>
        <taxon>Aspergillaceae</taxon>
        <taxon>Penicillium</taxon>
    </lineage>
</organism>